<accession>A0A7U3ZIX4</accession>
<reference evidence="2" key="1">
    <citation type="submission" date="2011-06" db="EMBL/GenBank/DDBJ databases">
        <title>The complete genome of chromosome of Runella slithyformis DSM 19594.</title>
        <authorList>
            <consortium name="US DOE Joint Genome Institute (JGI-PGF)"/>
            <person name="Lucas S."/>
            <person name="Han J."/>
            <person name="Lapidus A."/>
            <person name="Bruce D."/>
            <person name="Goodwin L."/>
            <person name="Pitluck S."/>
            <person name="Peters L."/>
            <person name="Kyrpides N."/>
            <person name="Mavromatis K."/>
            <person name="Ivanova N."/>
            <person name="Ovchinnikova G."/>
            <person name="Zhang X."/>
            <person name="Misra M."/>
            <person name="Detter J.C."/>
            <person name="Tapia R."/>
            <person name="Han C."/>
            <person name="Land M."/>
            <person name="Hauser L."/>
            <person name="Markowitz V."/>
            <person name="Cheng J.-F."/>
            <person name="Hugenholtz P."/>
            <person name="Woyke T."/>
            <person name="Wu D."/>
            <person name="Tindall B."/>
            <person name="Faehrich R."/>
            <person name="Brambilla E."/>
            <person name="Klenk H.-P."/>
            <person name="Eisen J.A."/>
        </authorList>
    </citation>
    <scope>NUCLEOTIDE SEQUENCE [LARGE SCALE GENOMIC DNA]</scope>
    <source>
        <strain evidence="2">ATCC 29530 / DSM 19594 / LMG 11500 / NCIMB 11436 / LSU 4</strain>
    </source>
</reference>
<dbReference type="Proteomes" id="UP000000493">
    <property type="component" value="Chromosome"/>
</dbReference>
<reference evidence="1 2" key="2">
    <citation type="journal article" date="2012" name="Stand. Genomic Sci.">
        <title>Complete genome sequence of the aquatic bacterium Runella slithyformis type strain (LSU 4(T)).</title>
        <authorList>
            <person name="Copeland A."/>
            <person name="Zhang X."/>
            <person name="Misra M."/>
            <person name="Lapidus A."/>
            <person name="Nolan M."/>
            <person name="Lucas S."/>
            <person name="Deshpande S."/>
            <person name="Cheng J.F."/>
            <person name="Tapia R."/>
            <person name="Goodwin L.A."/>
            <person name="Pitluck S."/>
            <person name="Liolios K."/>
            <person name="Pagani I."/>
            <person name="Ivanova N."/>
            <person name="Mikhailova N."/>
            <person name="Pati A."/>
            <person name="Chen A."/>
            <person name="Palaniappan K."/>
            <person name="Land M."/>
            <person name="Hauser L."/>
            <person name="Pan C."/>
            <person name="Jeffries C.D."/>
            <person name="Detter J.C."/>
            <person name="Brambilla E.M."/>
            <person name="Rohde M."/>
            <person name="Djao O.D."/>
            <person name="Goker M."/>
            <person name="Sikorski J."/>
            <person name="Tindall B.J."/>
            <person name="Woyke T."/>
            <person name="Bristow J."/>
            <person name="Eisen J.A."/>
            <person name="Markowitz V."/>
            <person name="Hugenholtz P."/>
            <person name="Kyrpides N.C."/>
            <person name="Klenk H.P."/>
            <person name="Mavromatis K."/>
        </authorList>
    </citation>
    <scope>NUCLEOTIDE SEQUENCE [LARGE SCALE GENOMIC DNA]</scope>
    <source>
        <strain evidence="2">ATCC 29530 / DSM 19594 / LMG 11500 / NCIMB 11436 / LSU 4</strain>
    </source>
</reference>
<proteinExistence type="predicted"/>
<dbReference type="RefSeq" id="WP_013927390.1">
    <property type="nucleotide sequence ID" value="NC_015703.1"/>
</dbReference>
<organism evidence="1 2">
    <name type="scientific">Runella slithyformis (strain ATCC 29530 / DSM 19594 / LMG 11500 / NCIMB 11436 / LSU 4)</name>
    <dbReference type="NCBI Taxonomy" id="761193"/>
    <lineage>
        <taxon>Bacteria</taxon>
        <taxon>Pseudomonadati</taxon>
        <taxon>Bacteroidota</taxon>
        <taxon>Cytophagia</taxon>
        <taxon>Cytophagales</taxon>
        <taxon>Spirosomataceae</taxon>
        <taxon>Runella</taxon>
    </lineage>
</organism>
<dbReference type="EMBL" id="CP002859">
    <property type="protein sequence ID" value="AEI48077.1"/>
    <property type="molecule type" value="Genomic_DNA"/>
</dbReference>
<sequence>MKAEIYSVSVSALTHNSVPAHNLKIAKLVEVVCHVSENLYDLCAYVCTPCIRDNLDACLIEVGGMMKCFENESFILGSVHRQNFLAILIKLQFNLGGLEELVPHNKRCEFEEWKVLLEMLIKTLEIKNKGKLKRHSS</sequence>
<evidence type="ECO:0000313" key="2">
    <source>
        <dbReference type="Proteomes" id="UP000000493"/>
    </source>
</evidence>
<keyword evidence="2" id="KW-1185">Reference proteome</keyword>
<dbReference type="AlphaFoldDB" id="A0A7U3ZIX4"/>
<dbReference type="KEGG" id="rsi:Runsl_1652"/>
<protein>
    <submittedName>
        <fullName evidence="1">Uncharacterized protein</fullName>
    </submittedName>
</protein>
<evidence type="ECO:0000313" key="1">
    <source>
        <dbReference type="EMBL" id="AEI48077.1"/>
    </source>
</evidence>
<gene>
    <name evidence="1" type="ordered locus">Runsl_1652</name>
</gene>
<name>A0A7U3ZIX4_RUNSL</name>